<evidence type="ECO:0000313" key="3">
    <source>
        <dbReference type="EMBL" id="MBB6033146.1"/>
    </source>
</evidence>
<protein>
    <recommendedName>
        <fullName evidence="5">Translation initiation factor 2</fullName>
    </recommendedName>
</protein>
<name>A0A841FA65_9ACTN</name>
<evidence type="ECO:0008006" key="5">
    <source>
        <dbReference type="Google" id="ProtNLM"/>
    </source>
</evidence>
<evidence type="ECO:0000256" key="1">
    <source>
        <dbReference type="SAM" id="MobiDB-lite"/>
    </source>
</evidence>
<evidence type="ECO:0000256" key="2">
    <source>
        <dbReference type="SAM" id="Phobius"/>
    </source>
</evidence>
<organism evidence="3 4">
    <name type="scientific">Phytomonospora endophytica</name>
    <dbReference type="NCBI Taxonomy" id="714109"/>
    <lineage>
        <taxon>Bacteria</taxon>
        <taxon>Bacillati</taxon>
        <taxon>Actinomycetota</taxon>
        <taxon>Actinomycetes</taxon>
        <taxon>Micromonosporales</taxon>
        <taxon>Micromonosporaceae</taxon>
        <taxon>Phytomonospora</taxon>
    </lineage>
</organism>
<proteinExistence type="predicted"/>
<evidence type="ECO:0000313" key="4">
    <source>
        <dbReference type="Proteomes" id="UP000548476"/>
    </source>
</evidence>
<dbReference type="RefSeq" id="WP_184786049.1">
    <property type="nucleotide sequence ID" value="NZ_BONT01000023.1"/>
</dbReference>
<keyword evidence="2" id="KW-0812">Transmembrane</keyword>
<reference evidence="3 4" key="1">
    <citation type="submission" date="2020-08" db="EMBL/GenBank/DDBJ databases">
        <title>Genomic Encyclopedia of Type Strains, Phase IV (KMG-IV): sequencing the most valuable type-strain genomes for metagenomic binning, comparative biology and taxonomic classification.</title>
        <authorList>
            <person name="Goeker M."/>
        </authorList>
    </citation>
    <scope>NUCLEOTIDE SEQUENCE [LARGE SCALE GENOMIC DNA]</scope>
    <source>
        <strain evidence="3 4">YIM 65646</strain>
    </source>
</reference>
<sequence>MTDPDAVWRRPAQGGDAGNMEVVVPPAAPSPHYDGPPRATPPPRGWRVPVVVNAAPPRRMPAQDAGTAEAVERSAKTFSVGLGIVAGSVMLILLLFVVIRAVA</sequence>
<dbReference type="AlphaFoldDB" id="A0A841FA65"/>
<feature type="transmembrane region" description="Helical" evidence="2">
    <location>
        <begin position="80"/>
        <end position="102"/>
    </location>
</feature>
<dbReference type="Proteomes" id="UP000548476">
    <property type="component" value="Unassembled WGS sequence"/>
</dbReference>
<keyword evidence="4" id="KW-1185">Reference proteome</keyword>
<keyword evidence="2" id="KW-0472">Membrane</keyword>
<gene>
    <name evidence="3" type="ORF">HNR73_000993</name>
</gene>
<accession>A0A841FA65</accession>
<dbReference type="EMBL" id="JACHGT010000002">
    <property type="protein sequence ID" value="MBB6033146.1"/>
    <property type="molecule type" value="Genomic_DNA"/>
</dbReference>
<keyword evidence="2" id="KW-1133">Transmembrane helix</keyword>
<comment type="caution">
    <text evidence="3">The sequence shown here is derived from an EMBL/GenBank/DDBJ whole genome shotgun (WGS) entry which is preliminary data.</text>
</comment>
<feature type="region of interest" description="Disordered" evidence="1">
    <location>
        <begin position="1"/>
        <end position="46"/>
    </location>
</feature>